<comment type="subcellular location">
    <subcellularLocation>
        <location evidence="1">Membrane</location>
        <topology evidence="1">Multi-pass membrane protein</topology>
    </subcellularLocation>
</comment>
<evidence type="ECO:0000313" key="6">
    <source>
        <dbReference type="Proteomes" id="UP000005615"/>
    </source>
</evidence>
<keyword evidence="5" id="KW-0808">Transferase</keyword>
<keyword evidence="6" id="KW-1185">Reference proteome</keyword>
<dbReference type="PANTHER" id="PTHR10250">
    <property type="entry name" value="MICROSOMAL GLUTATHIONE S-TRANSFERASE"/>
    <property type="match status" value="1"/>
</dbReference>
<evidence type="ECO:0000256" key="4">
    <source>
        <dbReference type="ARBA" id="ARBA00023136"/>
    </source>
</evidence>
<dbReference type="Gene3D" id="1.20.120.550">
    <property type="entry name" value="Membrane associated eicosanoid/glutathione metabolism-like domain"/>
    <property type="match status" value="1"/>
</dbReference>
<proteinExistence type="predicted"/>
<name>F3KZ43_9GAMM</name>
<evidence type="ECO:0000313" key="5">
    <source>
        <dbReference type="EMBL" id="EGG30658.1"/>
    </source>
</evidence>
<dbReference type="GO" id="GO:0004602">
    <property type="term" value="F:glutathione peroxidase activity"/>
    <property type="evidence" value="ECO:0007669"/>
    <property type="project" value="TreeGrafter"/>
</dbReference>
<dbReference type="GO" id="GO:0004364">
    <property type="term" value="F:glutathione transferase activity"/>
    <property type="evidence" value="ECO:0007669"/>
    <property type="project" value="TreeGrafter"/>
</dbReference>
<protein>
    <submittedName>
        <fullName evidence="5">Leukotriene C4 synthase-like protein (Microsomal glutathione S-transferase)</fullName>
    </submittedName>
</protein>
<keyword evidence="3" id="KW-1133">Transmembrane helix</keyword>
<gene>
    <name evidence="5" type="ORF">IMCC3088_109</name>
</gene>
<dbReference type="EMBL" id="AEIG01000010">
    <property type="protein sequence ID" value="EGG30658.1"/>
    <property type="molecule type" value="Genomic_DNA"/>
</dbReference>
<dbReference type="SUPFAM" id="SSF161084">
    <property type="entry name" value="MAPEG domain-like"/>
    <property type="match status" value="1"/>
</dbReference>
<dbReference type="STRING" id="2518989.IMCC3088_109"/>
<evidence type="ECO:0000256" key="3">
    <source>
        <dbReference type="ARBA" id="ARBA00022989"/>
    </source>
</evidence>
<dbReference type="InterPro" id="IPR001129">
    <property type="entry name" value="Membr-assoc_MAPEG"/>
</dbReference>
<dbReference type="Pfam" id="PF01124">
    <property type="entry name" value="MAPEG"/>
    <property type="match status" value="1"/>
</dbReference>
<dbReference type="GO" id="GO:0016020">
    <property type="term" value="C:membrane"/>
    <property type="evidence" value="ECO:0007669"/>
    <property type="project" value="UniProtKB-SubCell"/>
</dbReference>
<evidence type="ECO:0000256" key="2">
    <source>
        <dbReference type="ARBA" id="ARBA00022692"/>
    </source>
</evidence>
<dbReference type="InterPro" id="IPR050997">
    <property type="entry name" value="MAPEG"/>
</dbReference>
<dbReference type="Proteomes" id="UP000005615">
    <property type="component" value="Unassembled WGS sequence"/>
</dbReference>
<dbReference type="GO" id="GO:0006691">
    <property type="term" value="P:leukotriene metabolic process"/>
    <property type="evidence" value="ECO:0007669"/>
    <property type="project" value="UniProtKB-ARBA"/>
</dbReference>
<keyword evidence="2" id="KW-0812">Transmembrane</keyword>
<dbReference type="AlphaFoldDB" id="F3KZ43"/>
<accession>F3KZ43</accession>
<dbReference type="PANTHER" id="PTHR10250:SF15">
    <property type="entry name" value="MICROSOMAL GLUTATHIONE S-TRANSFERASE-RELATED"/>
    <property type="match status" value="1"/>
</dbReference>
<reference evidence="5 6" key="1">
    <citation type="journal article" date="2011" name="J. Bacteriol.">
        <title>Genome sequence of strain IMCC3088, a proteorhodopsin-containing marine bacterium belonging to the OM60/NOR5 clade.</title>
        <authorList>
            <person name="Jang Y."/>
            <person name="Oh H.M."/>
            <person name="Kang I."/>
            <person name="Lee K."/>
            <person name="Yang S.J."/>
            <person name="Cho J.C."/>
        </authorList>
    </citation>
    <scope>NUCLEOTIDE SEQUENCE [LARGE SCALE GENOMIC DNA]</scope>
    <source>
        <strain evidence="5 6">IMCC3088</strain>
    </source>
</reference>
<comment type="caution">
    <text evidence="5">The sequence shown here is derived from an EMBL/GenBank/DDBJ whole genome shotgun (WGS) entry which is preliminary data.</text>
</comment>
<organism evidence="5 6">
    <name type="scientific">Aequoribacter fuscus</name>
    <dbReference type="NCBI Taxonomy" id="2518989"/>
    <lineage>
        <taxon>Bacteria</taxon>
        <taxon>Pseudomonadati</taxon>
        <taxon>Pseudomonadota</taxon>
        <taxon>Gammaproteobacteria</taxon>
        <taxon>Cellvibrionales</taxon>
        <taxon>Halieaceae</taxon>
        <taxon>Aequoribacter</taxon>
    </lineage>
</organism>
<dbReference type="InterPro" id="IPR023352">
    <property type="entry name" value="MAPEG-like_dom_sf"/>
</dbReference>
<dbReference type="OrthoDB" id="464934at2"/>
<keyword evidence="4" id="KW-0472">Membrane</keyword>
<sequence length="131" mass="14286">MFMYPLSGLVTLLCLFVLFWVTAMVGVARGKHGVKVPEMTGPEPFVWAVRVHLNTIEGLILFLPALWLFALTVSDLAAASVGVFYPIGRVLYALGYYKEPSKRELGFSIGLLATVICLLGSVYGLFLSLTA</sequence>
<dbReference type="eggNOG" id="COG3788">
    <property type="taxonomic scope" value="Bacteria"/>
</dbReference>
<dbReference type="RefSeq" id="WP_009574660.1">
    <property type="nucleotide sequence ID" value="NZ_AEIG01000010.1"/>
</dbReference>
<evidence type="ECO:0000256" key="1">
    <source>
        <dbReference type="ARBA" id="ARBA00004141"/>
    </source>
</evidence>